<dbReference type="PANTHER" id="PTHR10672:SF40">
    <property type="entry name" value="CLASS II ALDOLASE_ADDUCIN DOMAIN PROTEIN (AFU_ORTHOLOGUE AFUA_3G09800)"/>
    <property type="match status" value="1"/>
</dbReference>
<dbReference type="GO" id="GO:0005856">
    <property type="term" value="C:cytoskeleton"/>
    <property type="evidence" value="ECO:0007669"/>
    <property type="project" value="TreeGrafter"/>
</dbReference>
<name>A0A1A6A659_9TREE</name>
<gene>
    <name evidence="3" type="ORF">I303_04882</name>
    <name evidence="4" type="ORF">I303_104139</name>
</gene>
<dbReference type="InterPro" id="IPR036409">
    <property type="entry name" value="Aldolase_II/adducin_N_sf"/>
</dbReference>
<dbReference type="STRING" id="1296121.A0A1A6A659"/>
<dbReference type="EMBL" id="KI894031">
    <property type="protein sequence ID" value="OBR85546.1"/>
    <property type="molecule type" value="Genomic_DNA"/>
</dbReference>
<evidence type="ECO:0000313" key="3">
    <source>
        <dbReference type="EMBL" id="OBR85546.1"/>
    </source>
</evidence>
<reference evidence="4" key="2">
    <citation type="submission" date="2013-07" db="EMBL/GenBank/DDBJ databases">
        <authorList>
            <consortium name="The Broad Institute Genome Sequencing Platform"/>
            <person name="Cuomo C."/>
            <person name="Litvintseva A."/>
            <person name="Chen Y."/>
            <person name="Heitman J."/>
            <person name="Sun S."/>
            <person name="Springer D."/>
            <person name="Dromer F."/>
            <person name="Young S.K."/>
            <person name="Zeng Q."/>
            <person name="Gargeya S."/>
            <person name="Fitzgerald M."/>
            <person name="Abouelleil A."/>
            <person name="Alvarado L."/>
            <person name="Berlin A.M."/>
            <person name="Chapman S.B."/>
            <person name="Dewar J."/>
            <person name="Goldberg J."/>
            <person name="Griggs A."/>
            <person name="Gujja S."/>
            <person name="Hansen M."/>
            <person name="Howarth C."/>
            <person name="Imamovic A."/>
            <person name="Larimer J."/>
            <person name="McCowan C."/>
            <person name="Murphy C."/>
            <person name="Pearson M."/>
            <person name="Priest M."/>
            <person name="Roberts A."/>
            <person name="Saif S."/>
            <person name="Shea T."/>
            <person name="Sykes S."/>
            <person name="Wortman J."/>
            <person name="Nusbaum C."/>
            <person name="Birren B."/>
        </authorList>
    </citation>
    <scope>NUCLEOTIDE SEQUENCE</scope>
    <source>
        <strain evidence="4">CBS 10117</strain>
    </source>
</reference>
<dbReference type="InterPro" id="IPR051017">
    <property type="entry name" value="Aldolase-II_Adducin_sf"/>
</dbReference>
<evidence type="ECO:0000313" key="4">
    <source>
        <dbReference type="EMBL" id="WWC61555.1"/>
    </source>
</evidence>
<evidence type="ECO:0000259" key="2">
    <source>
        <dbReference type="SMART" id="SM01007"/>
    </source>
</evidence>
<feature type="compositionally biased region" description="Polar residues" evidence="1">
    <location>
        <begin position="9"/>
        <end position="24"/>
    </location>
</feature>
<dbReference type="SMART" id="SM01007">
    <property type="entry name" value="Aldolase_II"/>
    <property type="match status" value="1"/>
</dbReference>
<dbReference type="Pfam" id="PF00596">
    <property type="entry name" value="Aldolase_II"/>
    <property type="match status" value="1"/>
</dbReference>
<dbReference type="Gene3D" id="3.40.225.10">
    <property type="entry name" value="Class II aldolase/adducin N-terminal domain"/>
    <property type="match status" value="1"/>
</dbReference>
<evidence type="ECO:0000313" key="5">
    <source>
        <dbReference type="Proteomes" id="UP000078595"/>
    </source>
</evidence>
<dbReference type="KEGG" id="kdj:28968581"/>
<accession>A0A1A6A659</accession>
<dbReference type="FunFam" id="3.40.225.10:FF:000009">
    <property type="entry name" value="Class II aldolase/adducin N-terminal"/>
    <property type="match status" value="1"/>
</dbReference>
<feature type="domain" description="Class II aldolase/adducin N-terminal" evidence="2">
    <location>
        <begin position="66"/>
        <end position="250"/>
    </location>
</feature>
<dbReference type="VEuPathDB" id="FungiDB:I303_04882"/>
<feature type="region of interest" description="Disordered" evidence="1">
    <location>
        <begin position="9"/>
        <end position="30"/>
    </location>
</feature>
<proteinExistence type="predicted"/>
<dbReference type="OrthoDB" id="3238794at2759"/>
<dbReference type="AlphaFoldDB" id="A0A1A6A659"/>
<dbReference type="EMBL" id="CP144534">
    <property type="protein sequence ID" value="WWC61555.1"/>
    <property type="molecule type" value="Genomic_DNA"/>
</dbReference>
<dbReference type="NCBIfam" id="NF004855">
    <property type="entry name" value="PRK06208.1"/>
    <property type="match status" value="1"/>
</dbReference>
<dbReference type="GO" id="GO:0051015">
    <property type="term" value="F:actin filament binding"/>
    <property type="evidence" value="ECO:0007669"/>
    <property type="project" value="TreeGrafter"/>
</dbReference>
<reference evidence="3" key="1">
    <citation type="submission" date="2013-07" db="EMBL/GenBank/DDBJ databases">
        <title>The Genome Sequence of Cryptococcus dejecticola CBS10117.</title>
        <authorList>
            <consortium name="The Broad Institute Genome Sequencing Platform"/>
            <person name="Cuomo C."/>
            <person name="Litvintseva A."/>
            <person name="Chen Y."/>
            <person name="Heitman J."/>
            <person name="Sun S."/>
            <person name="Springer D."/>
            <person name="Dromer F."/>
            <person name="Young S.K."/>
            <person name="Zeng Q."/>
            <person name="Gargeya S."/>
            <person name="Fitzgerald M."/>
            <person name="Abouelleil A."/>
            <person name="Alvarado L."/>
            <person name="Berlin A.M."/>
            <person name="Chapman S.B."/>
            <person name="Dewar J."/>
            <person name="Goldberg J."/>
            <person name="Griggs A."/>
            <person name="Gujja S."/>
            <person name="Hansen M."/>
            <person name="Howarth C."/>
            <person name="Imamovic A."/>
            <person name="Larimer J."/>
            <person name="McCowan C."/>
            <person name="Murphy C."/>
            <person name="Pearson M."/>
            <person name="Priest M."/>
            <person name="Roberts A."/>
            <person name="Saif S."/>
            <person name="Shea T."/>
            <person name="Sykes S."/>
            <person name="Wortman J."/>
            <person name="Nusbaum C."/>
            <person name="Birren B."/>
        </authorList>
    </citation>
    <scope>NUCLEOTIDE SEQUENCE [LARGE SCALE GENOMIC DNA]</scope>
    <source>
        <strain evidence="3">CBS 10117</strain>
    </source>
</reference>
<reference evidence="4" key="3">
    <citation type="submission" date="2024-02" db="EMBL/GenBank/DDBJ databases">
        <title>Comparative genomics of Cryptococcus and Kwoniella reveals pathogenesis evolution and contrasting modes of karyotype evolution via chromosome fusion or intercentromeric recombination.</title>
        <authorList>
            <person name="Coelho M.A."/>
            <person name="David-Palma M."/>
            <person name="Shea T."/>
            <person name="Bowers K."/>
            <person name="McGinley-Smith S."/>
            <person name="Mohammad A.W."/>
            <person name="Gnirke A."/>
            <person name="Yurkov A.M."/>
            <person name="Nowrousian M."/>
            <person name="Sun S."/>
            <person name="Cuomo C.A."/>
            <person name="Heitman J."/>
        </authorList>
    </citation>
    <scope>NUCLEOTIDE SEQUENCE</scope>
    <source>
        <strain evidence="4">CBS 10117</strain>
    </source>
</reference>
<dbReference type="PANTHER" id="PTHR10672">
    <property type="entry name" value="ADDUCIN"/>
    <property type="match status" value="1"/>
</dbReference>
<keyword evidence="5" id="KW-1185">Reference proteome</keyword>
<dbReference type="SUPFAM" id="SSF53639">
    <property type="entry name" value="AraD/HMP-PK domain-like"/>
    <property type="match status" value="1"/>
</dbReference>
<protein>
    <recommendedName>
        <fullName evidence="2">Class II aldolase/adducin N-terminal domain-containing protein</fullName>
    </recommendedName>
</protein>
<dbReference type="GeneID" id="28968581"/>
<sequence>MAPIAISDLSTPDNHFHQTTSDLSKNPLERTWRGNKEGTLRIQGYPEFMYATDEEGLLKKRQWVKEHLAAAFRFWGKLGYGEGISGHITVRDPILRDHYWMNPFGVHFSAMSVSKLVLVTPEGYVHPTLGAQRPINMAGFHIHSAIHKARPEVEAAGHCHSLHGKAWSAFGRPVDITTQDSCLFYDNQAVYHNFGGIVLAAEEGENIARALGPKNKCAILQNHGLLTLGNTVDECAYLFSALDKQCKVQLMLEAAEGSGIKKTLIDPVDAAFTAATIQYHENTYYNLNPEYELIVEREPAVLL</sequence>
<dbReference type="InterPro" id="IPR001303">
    <property type="entry name" value="Aldolase_II/adducin_N"/>
</dbReference>
<organism evidence="3">
    <name type="scientific">Kwoniella dejecticola CBS 10117</name>
    <dbReference type="NCBI Taxonomy" id="1296121"/>
    <lineage>
        <taxon>Eukaryota</taxon>
        <taxon>Fungi</taxon>
        <taxon>Dikarya</taxon>
        <taxon>Basidiomycota</taxon>
        <taxon>Agaricomycotina</taxon>
        <taxon>Tremellomycetes</taxon>
        <taxon>Tremellales</taxon>
        <taxon>Cryptococcaceae</taxon>
        <taxon>Kwoniella</taxon>
    </lineage>
</organism>
<dbReference type="Proteomes" id="UP000078595">
    <property type="component" value="Chromosome 5"/>
</dbReference>
<evidence type="ECO:0000256" key="1">
    <source>
        <dbReference type="SAM" id="MobiDB-lite"/>
    </source>
</evidence>
<dbReference type="RefSeq" id="XP_018263388.1">
    <property type="nucleotide sequence ID" value="XM_018408177.1"/>
</dbReference>